<dbReference type="EMBL" id="MASU01000005">
    <property type="protein sequence ID" value="PXY36680.1"/>
    <property type="molecule type" value="Genomic_DNA"/>
</dbReference>
<dbReference type="GO" id="GO:0006635">
    <property type="term" value="P:fatty acid beta-oxidation"/>
    <property type="evidence" value="ECO:0007669"/>
    <property type="project" value="TreeGrafter"/>
</dbReference>
<dbReference type="RefSeq" id="WP_110336791.1">
    <property type="nucleotide sequence ID" value="NZ_MASU01000005.1"/>
</dbReference>
<comment type="caution">
    <text evidence="7">The sequence shown here is derived from an EMBL/GenBank/DDBJ whole genome shotgun (WGS) entry which is preliminary data.</text>
</comment>
<sequence>MGDIGLDRDGAVAIIRFDRPDKLNALTLAMYEELGAAFAEVRDDDSLAVAVLTGSGDRAFCVGADLTESIPALAQGRFDISEWDAAHQKHTTLFKPVIAAVNGLCLGGGFEIMLSTDLRVAADTAEFGLPESGVGVVPAGGTLTRLTRQIPYVWAMELMLQGDRIPASQALRYGLLNEVVPARQVLDAAVERAHRLAARSGTALETIKEAVLRLGDLPQDQAFHSEALYGQKAFTSPDAREGLAAFAERRPPAFPSRDDTRH</sequence>
<comment type="catalytic activity">
    <reaction evidence="4">
        <text>a 4-saturated-(3S)-3-hydroxyacyl-CoA = a (3E)-enoyl-CoA + H2O</text>
        <dbReference type="Rhea" id="RHEA:20724"/>
        <dbReference type="ChEBI" id="CHEBI:15377"/>
        <dbReference type="ChEBI" id="CHEBI:58521"/>
        <dbReference type="ChEBI" id="CHEBI:137480"/>
        <dbReference type="EC" id="4.2.1.17"/>
    </reaction>
</comment>
<name>A0A318LSV2_9PSEU</name>
<keyword evidence="2" id="KW-0456">Lyase</keyword>
<dbReference type="PANTHER" id="PTHR11941">
    <property type="entry name" value="ENOYL-COA HYDRATASE-RELATED"/>
    <property type="match status" value="1"/>
</dbReference>
<dbReference type="InterPro" id="IPR029045">
    <property type="entry name" value="ClpP/crotonase-like_dom_sf"/>
</dbReference>
<feature type="region of interest" description="Disordered" evidence="6">
    <location>
        <begin position="240"/>
        <end position="262"/>
    </location>
</feature>
<evidence type="ECO:0000256" key="1">
    <source>
        <dbReference type="ARBA" id="ARBA00005254"/>
    </source>
</evidence>
<dbReference type="InterPro" id="IPR018376">
    <property type="entry name" value="Enoyl-CoA_hyd/isom_CS"/>
</dbReference>
<evidence type="ECO:0000256" key="5">
    <source>
        <dbReference type="RuleBase" id="RU003707"/>
    </source>
</evidence>
<reference evidence="7 8" key="1">
    <citation type="submission" date="2016-07" db="EMBL/GenBank/DDBJ databases">
        <title>Draft genome sequence of Prauserella sp. YIM 121212, isolated from alkaline soil.</title>
        <authorList>
            <person name="Ruckert C."/>
            <person name="Albersmeier A."/>
            <person name="Jiang C.-L."/>
            <person name="Jiang Y."/>
            <person name="Kalinowski J."/>
            <person name="Schneider O."/>
            <person name="Winkler A."/>
            <person name="Zotchev S.B."/>
        </authorList>
    </citation>
    <scope>NUCLEOTIDE SEQUENCE [LARGE SCALE GENOMIC DNA]</scope>
    <source>
        <strain evidence="7 8">YIM 121212</strain>
    </source>
</reference>
<accession>A0A318LSV2</accession>
<dbReference type="Gene3D" id="1.10.12.10">
    <property type="entry name" value="Lyase 2-enoyl-coa Hydratase, Chain A, domain 2"/>
    <property type="match status" value="1"/>
</dbReference>
<evidence type="ECO:0000256" key="3">
    <source>
        <dbReference type="ARBA" id="ARBA00023709"/>
    </source>
</evidence>
<gene>
    <name evidence="7" type="ORF">BA062_15065</name>
</gene>
<dbReference type="Gene3D" id="3.90.226.10">
    <property type="entry name" value="2-enoyl-CoA Hydratase, Chain A, domain 1"/>
    <property type="match status" value="1"/>
</dbReference>
<dbReference type="InterPro" id="IPR014748">
    <property type="entry name" value="Enoyl-CoA_hydra_C"/>
</dbReference>
<protein>
    <submittedName>
        <fullName evidence="7">Enoyl-CoA hydratase</fullName>
    </submittedName>
</protein>
<feature type="compositionally biased region" description="Basic and acidic residues" evidence="6">
    <location>
        <begin position="247"/>
        <end position="262"/>
    </location>
</feature>
<comment type="similarity">
    <text evidence="1 5">Belongs to the enoyl-CoA hydratase/isomerase family.</text>
</comment>
<evidence type="ECO:0000313" key="7">
    <source>
        <dbReference type="EMBL" id="PXY36680.1"/>
    </source>
</evidence>
<comment type="catalytic activity">
    <reaction evidence="3">
        <text>a (3S)-3-hydroxyacyl-CoA = a (2E)-enoyl-CoA + H2O</text>
        <dbReference type="Rhea" id="RHEA:16105"/>
        <dbReference type="ChEBI" id="CHEBI:15377"/>
        <dbReference type="ChEBI" id="CHEBI:57318"/>
        <dbReference type="ChEBI" id="CHEBI:58856"/>
        <dbReference type="EC" id="4.2.1.17"/>
    </reaction>
</comment>
<dbReference type="GO" id="GO:0004300">
    <property type="term" value="F:enoyl-CoA hydratase activity"/>
    <property type="evidence" value="ECO:0007669"/>
    <property type="project" value="UniProtKB-EC"/>
</dbReference>
<dbReference type="PANTHER" id="PTHR11941:SF54">
    <property type="entry name" value="ENOYL-COA HYDRATASE, MITOCHONDRIAL"/>
    <property type="match status" value="1"/>
</dbReference>
<dbReference type="SUPFAM" id="SSF52096">
    <property type="entry name" value="ClpP/crotonase"/>
    <property type="match status" value="1"/>
</dbReference>
<evidence type="ECO:0000256" key="6">
    <source>
        <dbReference type="SAM" id="MobiDB-lite"/>
    </source>
</evidence>
<dbReference type="AlphaFoldDB" id="A0A318LSV2"/>
<organism evidence="7 8">
    <name type="scientific">Prauserella flavalba</name>
    <dbReference type="NCBI Taxonomy" id="1477506"/>
    <lineage>
        <taxon>Bacteria</taxon>
        <taxon>Bacillati</taxon>
        <taxon>Actinomycetota</taxon>
        <taxon>Actinomycetes</taxon>
        <taxon>Pseudonocardiales</taxon>
        <taxon>Pseudonocardiaceae</taxon>
        <taxon>Prauserella</taxon>
    </lineage>
</organism>
<dbReference type="Pfam" id="PF00378">
    <property type="entry name" value="ECH_1"/>
    <property type="match status" value="1"/>
</dbReference>
<evidence type="ECO:0000313" key="8">
    <source>
        <dbReference type="Proteomes" id="UP000247892"/>
    </source>
</evidence>
<dbReference type="CDD" id="cd06558">
    <property type="entry name" value="crotonase-like"/>
    <property type="match status" value="1"/>
</dbReference>
<dbReference type="OrthoDB" id="9775794at2"/>
<dbReference type="PROSITE" id="PS00166">
    <property type="entry name" value="ENOYL_COA_HYDRATASE"/>
    <property type="match status" value="1"/>
</dbReference>
<dbReference type="Proteomes" id="UP000247892">
    <property type="component" value="Unassembled WGS sequence"/>
</dbReference>
<evidence type="ECO:0000256" key="4">
    <source>
        <dbReference type="ARBA" id="ARBA00023717"/>
    </source>
</evidence>
<proteinExistence type="inferred from homology"/>
<dbReference type="InterPro" id="IPR001753">
    <property type="entry name" value="Enoyl-CoA_hydra/iso"/>
</dbReference>
<evidence type="ECO:0000256" key="2">
    <source>
        <dbReference type="ARBA" id="ARBA00023239"/>
    </source>
</evidence>
<keyword evidence="8" id="KW-1185">Reference proteome</keyword>